<evidence type="ECO:0000256" key="2">
    <source>
        <dbReference type="ARBA" id="ARBA00022803"/>
    </source>
</evidence>
<gene>
    <name evidence="4" type="ORF">PSON_ATCC_30995.1.T0980164</name>
</gene>
<sequence>MSQQSNQLRSNLEIDSIQKIQSQENHSQLEINTKDQNQIGQEQFKNLQEIESSMNQQIYKNNEFKNYLSSLCDEIYQLIQQFWIIICEQYLQYFNIQQAELSNEELTFPNLKFENKLDEIQDNMKTISDKYIKELKKLIELAQSNKEQIFDIIYSQSLQSCKSLKVDYQNQRNENNERDHQKDGQQQQQTNNNEVEQNIFSNQNSYFINQIQEEINQVNQLIEKAELLQKEGKFKESINYYDNVLKINEKKNIICWRGKGDCLRKLKCFTDAIQCYDKALNIQKNDISSLIGKGECLTMLEKYQESKLVYQEVLKYDDKNLASRFGLGECLRLQGSFKEAIEQYDIALKMDEKNVACIQGKADECFLQILKIDPQNQIAKKEHAELSNEELTFPNLKFENKLDEIQDNMKTISDKYIKELKKLIELAQSNKEQIFDIIYSQSLQSCKSLKVDYQNQRNENNERDHQKDGQQQQQTNNNEVEQNIFSNQNSYFINQIQEEINQVNQLIEKAELLQKEGKFKESINYYDNVLKINEKKNIICWRGKGDCLRKLKCFTDAIQCYDKALNIQKNDISSLIGKGECLTMLEKYQESKLVYQEVLKYDDKNLASRFGLGECLRLQGSFKEAIEQYDIALKMDEKNVACIQGKGYCFQKITKFNKQRKNMRKTKKFFILKIYPIEVIKNVKLGQQKIPHIKQLKQSNTQQEQQIINFNAYKSQSVMPNPIQIHVLTRSESFDNRNVIETINQADDLKKQGKYQDALKLYEKVLEKDPNHIPSLNGKGNCLRLMLRFQDSITFLDRALALNKNSTSLYGKGFFLNIVIGESLRMINYFEEANKCYLESLRMCQEESKNQDPLIYMNLRGLGDILRVKADFEKSIQLYDEALQMNEDHVLSLFGKAESLRGLAKYEESIIFYKRSLSLNQNHLMSLSGLGESLRILKYYQEAQKYHEKALEIDNDRIVNLRGLSECLRHQNNSQKALDYIEKALKINSSDEKCLNSRSFIFIRFVQVLYQKIQKSRKQL</sequence>
<feature type="repeat" description="TPR" evidence="3">
    <location>
        <begin position="856"/>
        <end position="889"/>
    </location>
</feature>
<keyword evidence="1" id="KW-0677">Repeat</keyword>
<evidence type="ECO:0000313" key="4">
    <source>
        <dbReference type="EMBL" id="CAD8111617.1"/>
    </source>
</evidence>
<evidence type="ECO:0000313" key="5">
    <source>
        <dbReference type="Proteomes" id="UP000692954"/>
    </source>
</evidence>
<dbReference type="Pfam" id="PF13181">
    <property type="entry name" value="TPR_8"/>
    <property type="match status" value="1"/>
</dbReference>
<keyword evidence="2 3" id="KW-0802">TPR repeat</keyword>
<comment type="caution">
    <text evidence="4">The sequence shown here is derived from an EMBL/GenBank/DDBJ whole genome shotgun (WGS) entry which is preliminary data.</text>
</comment>
<reference evidence="4" key="1">
    <citation type="submission" date="2021-01" db="EMBL/GenBank/DDBJ databases">
        <authorList>
            <consortium name="Genoscope - CEA"/>
            <person name="William W."/>
        </authorList>
    </citation>
    <scope>NUCLEOTIDE SEQUENCE</scope>
</reference>
<dbReference type="OrthoDB" id="626167at2759"/>
<evidence type="ECO:0000256" key="3">
    <source>
        <dbReference type="PROSITE-ProRule" id="PRU00339"/>
    </source>
</evidence>
<proteinExistence type="predicted"/>
<dbReference type="PANTHER" id="PTHR44943">
    <property type="entry name" value="CELLULOSE SYNTHASE OPERON PROTEIN C"/>
    <property type="match status" value="1"/>
</dbReference>
<feature type="repeat" description="TPR" evidence="3">
    <location>
        <begin position="739"/>
        <end position="772"/>
    </location>
</feature>
<dbReference type="EMBL" id="CAJJDN010000098">
    <property type="protein sequence ID" value="CAD8111617.1"/>
    <property type="molecule type" value="Genomic_DNA"/>
</dbReference>
<accession>A0A8S1Q987</accession>
<name>A0A8S1Q987_9CILI</name>
<dbReference type="AlphaFoldDB" id="A0A8S1Q987"/>
<dbReference type="Pfam" id="PF13424">
    <property type="entry name" value="TPR_12"/>
    <property type="match status" value="1"/>
</dbReference>
<feature type="repeat" description="TPR" evidence="3">
    <location>
        <begin position="321"/>
        <end position="354"/>
    </location>
</feature>
<evidence type="ECO:0008006" key="6">
    <source>
        <dbReference type="Google" id="ProtNLM"/>
    </source>
</evidence>
<keyword evidence="5" id="KW-1185">Reference proteome</keyword>
<dbReference type="InterPro" id="IPR051685">
    <property type="entry name" value="Ycf3/AcsC/BcsC/TPR_MFPF"/>
</dbReference>
<dbReference type="InterPro" id="IPR019734">
    <property type="entry name" value="TPR_rpt"/>
</dbReference>
<protein>
    <recommendedName>
        <fullName evidence="6">Tetratricopeptide repeat protein</fullName>
    </recommendedName>
</protein>
<organism evidence="4 5">
    <name type="scientific">Paramecium sonneborni</name>
    <dbReference type="NCBI Taxonomy" id="65129"/>
    <lineage>
        <taxon>Eukaryota</taxon>
        <taxon>Sar</taxon>
        <taxon>Alveolata</taxon>
        <taxon>Ciliophora</taxon>
        <taxon>Intramacronucleata</taxon>
        <taxon>Oligohymenophorea</taxon>
        <taxon>Peniculida</taxon>
        <taxon>Parameciidae</taxon>
        <taxon>Paramecium</taxon>
    </lineage>
</organism>
<dbReference type="Pfam" id="PF14559">
    <property type="entry name" value="TPR_19"/>
    <property type="match status" value="1"/>
</dbReference>
<dbReference type="PANTHER" id="PTHR44943:SF4">
    <property type="entry name" value="TPR REPEAT-CONTAINING PROTEIN MJ0798"/>
    <property type="match status" value="1"/>
</dbReference>
<feature type="repeat" description="TPR" evidence="3">
    <location>
        <begin position="606"/>
        <end position="639"/>
    </location>
</feature>
<dbReference type="Pfam" id="PF13432">
    <property type="entry name" value="TPR_16"/>
    <property type="match status" value="2"/>
</dbReference>
<evidence type="ECO:0000256" key="1">
    <source>
        <dbReference type="ARBA" id="ARBA00022737"/>
    </source>
</evidence>
<dbReference type="Proteomes" id="UP000692954">
    <property type="component" value="Unassembled WGS sequence"/>
</dbReference>
<dbReference type="SMART" id="SM00028">
    <property type="entry name" value="TPR"/>
    <property type="match status" value="14"/>
</dbReference>
<dbReference type="PROSITE" id="PS50005">
    <property type="entry name" value="TPR"/>
    <property type="match status" value="4"/>
</dbReference>